<dbReference type="RefSeq" id="WP_092016279.1">
    <property type="nucleotide sequence ID" value="NZ_FOYW01000004.1"/>
</dbReference>
<evidence type="ECO:0000313" key="1">
    <source>
        <dbReference type="EMBL" id="SFR85347.1"/>
    </source>
</evidence>
<dbReference type="AlphaFoldDB" id="A0A1I6K2E4"/>
<protein>
    <recommendedName>
        <fullName evidence="3">Phytanoyl-CoA dioxygenase (PhyH)</fullName>
    </recommendedName>
</protein>
<dbReference type="Gene3D" id="2.60.120.620">
    <property type="entry name" value="q2cbj1_9rhob like domain"/>
    <property type="match status" value="1"/>
</dbReference>
<sequence length="303" mass="33752">MANFSLLGLNITARREAIPLELADIDAVNEEALDYIRNLPQPELESRLSTVIQHYISDTAAITRTLETHGIVIIPDFLAPEKILAAETAMTEARTMIRDFQESGESVYESDGFLIQKGGAKVAGYKVLANYPKTVIQIRQGQDKGMVDIFNIDHLFPEFRDQIRPTYESGELARFMSPTSAEFGPKNLNLYLNSAVQKTRGFHVDAYKKQLKSFIYLTDVSCLDDGPYTYVRGSHIGSSFRRVNKVLSGHLPNKTEFPVVPLRDIIPVLASKGSLVISDQGGAHRGFPQGKDNQRIVSVMNYA</sequence>
<dbReference type="STRING" id="650891.SAMN05216203_3486"/>
<dbReference type="SUPFAM" id="SSF51197">
    <property type="entry name" value="Clavaminate synthase-like"/>
    <property type="match status" value="1"/>
</dbReference>
<keyword evidence="2" id="KW-1185">Reference proteome</keyword>
<name>A0A1I6K2E4_9GAMM</name>
<dbReference type="EMBL" id="FOYW01000004">
    <property type="protein sequence ID" value="SFR85347.1"/>
    <property type="molecule type" value="Genomic_DNA"/>
</dbReference>
<accession>A0A1I6K2E4</accession>
<evidence type="ECO:0000313" key="2">
    <source>
        <dbReference type="Proteomes" id="UP000198644"/>
    </source>
</evidence>
<organism evidence="1 2">
    <name type="scientific">Marinobacter daqiaonensis</name>
    <dbReference type="NCBI Taxonomy" id="650891"/>
    <lineage>
        <taxon>Bacteria</taxon>
        <taxon>Pseudomonadati</taxon>
        <taxon>Pseudomonadota</taxon>
        <taxon>Gammaproteobacteria</taxon>
        <taxon>Pseudomonadales</taxon>
        <taxon>Marinobacteraceae</taxon>
        <taxon>Marinobacter</taxon>
    </lineage>
</organism>
<reference evidence="1 2" key="1">
    <citation type="submission" date="2016-10" db="EMBL/GenBank/DDBJ databases">
        <authorList>
            <person name="de Groot N.N."/>
        </authorList>
    </citation>
    <scope>NUCLEOTIDE SEQUENCE [LARGE SCALE GENOMIC DNA]</scope>
    <source>
        <strain evidence="1 2">CGMCC 1.9167</strain>
    </source>
</reference>
<evidence type="ECO:0008006" key="3">
    <source>
        <dbReference type="Google" id="ProtNLM"/>
    </source>
</evidence>
<dbReference type="OrthoDB" id="549482at2"/>
<dbReference type="Proteomes" id="UP000198644">
    <property type="component" value="Unassembled WGS sequence"/>
</dbReference>
<gene>
    <name evidence="1" type="ORF">SAMN05216203_3486</name>
</gene>
<proteinExistence type="predicted"/>